<dbReference type="AlphaFoldDB" id="A0A9P5Y6D5"/>
<gene>
    <name evidence="3" type="ORF">BDZ94DRAFT_1310013</name>
</gene>
<accession>A0A9P5Y6D5</accession>
<feature type="compositionally biased region" description="Pro residues" evidence="1">
    <location>
        <begin position="134"/>
        <end position="146"/>
    </location>
</feature>
<dbReference type="InterPro" id="IPR044926">
    <property type="entry name" value="RGS_subdomain_2"/>
</dbReference>
<dbReference type="InterPro" id="IPR036305">
    <property type="entry name" value="RGS_sf"/>
</dbReference>
<dbReference type="Proteomes" id="UP000807353">
    <property type="component" value="Unassembled WGS sequence"/>
</dbReference>
<keyword evidence="2" id="KW-0472">Membrane</keyword>
<feature type="region of interest" description="Disordered" evidence="1">
    <location>
        <begin position="120"/>
        <end position="146"/>
    </location>
</feature>
<feature type="transmembrane region" description="Helical" evidence="2">
    <location>
        <begin position="279"/>
        <end position="299"/>
    </location>
</feature>
<keyword evidence="2" id="KW-0812">Transmembrane</keyword>
<sequence length="453" mass="50966">MCLRSQHKPRAFVPALHPWAARWNLTPNLSKVTLANILSGDTCAPISLADFERHLTFVTHSVETLQFLVWFQDYRERFLKLPSATPSDHDFVFRTPSVAETERRAAESLLRLASPAAVGKKLPSIPSEERTGENPPPKSPVIPPTPQPTTITAPCMARAAPSADVDNQKLKTECSRVIATFLIPESVKELPLDATVRDTAIRNLSLSSHPDMFMPVYEEMYTLLERNCVPNFLSTASANINLPKQIYWYCIGLLNMSIGIILAITFIMMLPTPPEANRAWRLIAVGFFSLGSAQFYSGWRGYCSQVWMRGNTQLRVWEMQEMDEEAQTFVDRILEPQKTNNPRGAQPDDDRKQGPDIVVLSARYTADKDVVAIAPFNGPFDRSSHSSETLRSMDLHHPHSFRRPPVFGPETVVQDPRIKAVHRQLMGDVVRFGVWVLLVFAAIVFSVPSRHHS</sequence>
<evidence type="ECO:0000256" key="2">
    <source>
        <dbReference type="SAM" id="Phobius"/>
    </source>
</evidence>
<proteinExistence type="predicted"/>
<feature type="region of interest" description="Disordered" evidence="1">
    <location>
        <begin position="334"/>
        <end position="353"/>
    </location>
</feature>
<dbReference type="SUPFAM" id="SSF48097">
    <property type="entry name" value="Regulator of G-protein signaling, RGS"/>
    <property type="match status" value="1"/>
</dbReference>
<evidence type="ECO:0000313" key="3">
    <source>
        <dbReference type="EMBL" id="KAF9461990.1"/>
    </source>
</evidence>
<dbReference type="Gene3D" id="1.10.167.10">
    <property type="entry name" value="Regulator of G-protein Signalling 4, domain 2"/>
    <property type="match status" value="1"/>
</dbReference>
<comment type="caution">
    <text evidence="3">The sequence shown here is derived from an EMBL/GenBank/DDBJ whole genome shotgun (WGS) entry which is preliminary data.</text>
</comment>
<dbReference type="PANTHER" id="PTHR39466:SF1">
    <property type="entry name" value="RGS DOMAIN-CONTAINING PROTEIN"/>
    <property type="match status" value="1"/>
</dbReference>
<feature type="transmembrane region" description="Helical" evidence="2">
    <location>
        <begin position="246"/>
        <end position="267"/>
    </location>
</feature>
<dbReference type="OrthoDB" id="3232309at2759"/>
<feature type="transmembrane region" description="Helical" evidence="2">
    <location>
        <begin position="429"/>
        <end position="447"/>
    </location>
</feature>
<protein>
    <recommendedName>
        <fullName evidence="5">RGS domain-containing protein</fullName>
    </recommendedName>
</protein>
<name>A0A9P5Y6D5_9AGAR</name>
<dbReference type="EMBL" id="MU150276">
    <property type="protein sequence ID" value="KAF9461990.1"/>
    <property type="molecule type" value="Genomic_DNA"/>
</dbReference>
<dbReference type="PANTHER" id="PTHR39466">
    <property type="entry name" value="RGS DOMAIN-CONTAINING PROTEIN"/>
    <property type="match status" value="1"/>
</dbReference>
<keyword evidence="2" id="KW-1133">Transmembrane helix</keyword>
<organism evidence="3 4">
    <name type="scientific">Collybia nuda</name>
    <dbReference type="NCBI Taxonomy" id="64659"/>
    <lineage>
        <taxon>Eukaryota</taxon>
        <taxon>Fungi</taxon>
        <taxon>Dikarya</taxon>
        <taxon>Basidiomycota</taxon>
        <taxon>Agaricomycotina</taxon>
        <taxon>Agaricomycetes</taxon>
        <taxon>Agaricomycetidae</taxon>
        <taxon>Agaricales</taxon>
        <taxon>Tricholomatineae</taxon>
        <taxon>Clitocybaceae</taxon>
        <taxon>Collybia</taxon>
    </lineage>
</organism>
<keyword evidence="4" id="KW-1185">Reference proteome</keyword>
<reference evidence="3" key="1">
    <citation type="submission" date="2020-11" db="EMBL/GenBank/DDBJ databases">
        <authorList>
            <consortium name="DOE Joint Genome Institute"/>
            <person name="Ahrendt S."/>
            <person name="Riley R."/>
            <person name="Andreopoulos W."/>
            <person name="Labutti K."/>
            <person name="Pangilinan J."/>
            <person name="Ruiz-Duenas F.J."/>
            <person name="Barrasa J.M."/>
            <person name="Sanchez-Garcia M."/>
            <person name="Camarero S."/>
            <person name="Miyauchi S."/>
            <person name="Serrano A."/>
            <person name="Linde D."/>
            <person name="Babiker R."/>
            <person name="Drula E."/>
            <person name="Ayuso-Fernandez I."/>
            <person name="Pacheco R."/>
            <person name="Padilla G."/>
            <person name="Ferreira P."/>
            <person name="Barriuso J."/>
            <person name="Kellner H."/>
            <person name="Castanera R."/>
            <person name="Alfaro M."/>
            <person name="Ramirez L."/>
            <person name="Pisabarro A.G."/>
            <person name="Kuo A."/>
            <person name="Tritt A."/>
            <person name="Lipzen A."/>
            <person name="He G."/>
            <person name="Yan M."/>
            <person name="Ng V."/>
            <person name="Cullen D."/>
            <person name="Martin F."/>
            <person name="Rosso M.-N."/>
            <person name="Henrissat B."/>
            <person name="Hibbett D."/>
            <person name="Martinez A.T."/>
            <person name="Grigoriev I.V."/>
        </authorList>
    </citation>
    <scope>NUCLEOTIDE SEQUENCE</scope>
    <source>
        <strain evidence="3">CBS 247.69</strain>
    </source>
</reference>
<evidence type="ECO:0008006" key="5">
    <source>
        <dbReference type="Google" id="ProtNLM"/>
    </source>
</evidence>
<evidence type="ECO:0000313" key="4">
    <source>
        <dbReference type="Proteomes" id="UP000807353"/>
    </source>
</evidence>
<evidence type="ECO:0000256" key="1">
    <source>
        <dbReference type="SAM" id="MobiDB-lite"/>
    </source>
</evidence>